<name>A0ABM8VV78_9BACL</name>
<dbReference type="RefSeq" id="WP_218103576.1">
    <property type="nucleotide sequence ID" value="NZ_CAJVCE010000078.1"/>
</dbReference>
<dbReference type="PANTHER" id="PTHR30061">
    <property type="entry name" value="MALTOSE-BINDING PERIPLASMIC PROTEIN"/>
    <property type="match status" value="1"/>
</dbReference>
<dbReference type="PANTHER" id="PTHR30061:SF50">
    <property type="entry name" value="MALTOSE_MALTODEXTRIN-BINDING PERIPLASMIC PROTEIN"/>
    <property type="match status" value="1"/>
</dbReference>
<sequence>MQIRIATYDEQRMAVIQEAAKQFRKEHPGVSVLLELVPNRAALKQRQLAGENGPDIIEWEGANMGRCLEAGLLTDLSEFTDRDRVDLDDYYPCIRGAVTDQDRIGALPVMAETIGVYYNKEHFDEAGLPYPQEGWTWNEFVETSEKLTRRDEQGNVTRYGVFVSFGYMLCIEPVVWNNGGSFLSEDGKTLDGYLNHPATIEAFEQYLGLIDKGLSPRMGVGRDSWIDCFVHGKMSMYMDGNWAIKPMSPERKSKFGAIGFPTNKLQPKANLFQVCGYGISSTCRDRELAWSFLRKLALPGGGIDKLWSVLNLAVSRTMAEQSGQAEDTLYAPFLEELKYGRQSAYDWPGMISAFHHQRTFDTLRHASDAKRVLHDVVARTPVLGPVDFASDFVHYGA</sequence>
<keyword evidence="5" id="KW-1185">Reference proteome</keyword>
<dbReference type="InterPro" id="IPR006059">
    <property type="entry name" value="SBP"/>
</dbReference>
<dbReference type="Proteomes" id="UP000730618">
    <property type="component" value="Unassembled WGS sequence"/>
</dbReference>
<dbReference type="EMBL" id="CAJVCE010000078">
    <property type="protein sequence ID" value="CAG7659194.1"/>
    <property type="molecule type" value="Genomic_DNA"/>
</dbReference>
<dbReference type="Pfam" id="PF01547">
    <property type="entry name" value="SBP_bac_1"/>
    <property type="match status" value="1"/>
</dbReference>
<proteinExistence type="inferred from homology"/>
<keyword evidence="3" id="KW-0732">Signal</keyword>
<evidence type="ECO:0000313" key="5">
    <source>
        <dbReference type="Proteomes" id="UP000730618"/>
    </source>
</evidence>
<protein>
    <recommendedName>
        <fullName evidence="6">Sugar ABC transporter substrate-binding protein</fullName>
    </recommendedName>
</protein>
<evidence type="ECO:0000313" key="4">
    <source>
        <dbReference type="EMBL" id="CAG7659194.1"/>
    </source>
</evidence>
<gene>
    <name evidence="4" type="ORF">PAECIP111802_07463</name>
</gene>
<organism evidence="4 5">
    <name type="scientific">Paenibacillus allorhizosphaerae</name>
    <dbReference type="NCBI Taxonomy" id="2849866"/>
    <lineage>
        <taxon>Bacteria</taxon>
        <taxon>Bacillati</taxon>
        <taxon>Bacillota</taxon>
        <taxon>Bacilli</taxon>
        <taxon>Bacillales</taxon>
        <taxon>Paenibacillaceae</taxon>
        <taxon>Paenibacillus</taxon>
    </lineage>
</organism>
<accession>A0ABM8VV78</accession>
<keyword evidence="2" id="KW-0813">Transport</keyword>
<comment type="caution">
    <text evidence="4">The sequence shown here is derived from an EMBL/GenBank/DDBJ whole genome shotgun (WGS) entry which is preliminary data.</text>
</comment>
<reference evidence="4 5" key="1">
    <citation type="submission" date="2021-06" db="EMBL/GenBank/DDBJ databases">
        <authorList>
            <person name="Criscuolo A."/>
        </authorList>
    </citation>
    <scope>NUCLEOTIDE SEQUENCE [LARGE SCALE GENOMIC DNA]</scope>
    <source>
        <strain evidence="5">CIP 111802</strain>
    </source>
</reference>
<evidence type="ECO:0008006" key="6">
    <source>
        <dbReference type="Google" id="ProtNLM"/>
    </source>
</evidence>
<comment type="similarity">
    <text evidence="1">Belongs to the bacterial solute-binding protein 1 family.</text>
</comment>
<evidence type="ECO:0000256" key="3">
    <source>
        <dbReference type="ARBA" id="ARBA00022729"/>
    </source>
</evidence>
<evidence type="ECO:0000256" key="1">
    <source>
        <dbReference type="ARBA" id="ARBA00008520"/>
    </source>
</evidence>
<evidence type="ECO:0000256" key="2">
    <source>
        <dbReference type="ARBA" id="ARBA00022448"/>
    </source>
</evidence>
<dbReference type="CDD" id="cd13585">
    <property type="entry name" value="PBP2_TMBP_like"/>
    <property type="match status" value="1"/>
</dbReference>